<proteinExistence type="inferred from homology"/>
<name>A0A839UZV8_9PROT</name>
<dbReference type="EC" id="1.13.12.19" evidence="4"/>
<keyword evidence="6" id="KW-0266">Ethylene biosynthesis</keyword>
<reference evidence="13 14" key="1">
    <citation type="submission" date="2020-08" db="EMBL/GenBank/DDBJ databases">
        <title>Genomic Encyclopedia of Type Strains, Phase III (KMG-III): the genomes of soil and plant-associated and newly described type strains.</title>
        <authorList>
            <person name="Whitman W."/>
        </authorList>
    </citation>
    <scope>NUCLEOTIDE SEQUENCE [LARGE SCALE GENOMIC DNA]</scope>
    <source>
        <strain evidence="13 14">CECT 8088</strain>
    </source>
</reference>
<evidence type="ECO:0000256" key="7">
    <source>
        <dbReference type="ARBA" id="ARBA00031011"/>
    </source>
</evidence>
<evidence type="ECO:0000256" key="5">
    <source>
        <dbReference type="ARBA" id="ARBA00019045"/>
    </source>
</evidence>
<evidence type="ECO:0000256" key="1">
    <source>
        <dbReference type="ARBA" id="ARBA00001954"/>
    </source>
</evidence>
<evidence type="ECO:0000256" key="3">
    <source>
        <dbReference type="ARBA" id="ARBA00012293"/>
    </source>
</evidence>
<evidence type="ECO:0000256" key="9">
    <source>
        <dbReference type="ARBA" id="ARBA00047725"/>
    </source>
</evidence>
<dbReference type="InterPro" id="IPR044861">
    <property type="entry name" value="IPNS-like_FE2OG_OXY"/>
</dbReference>
<comment type="catalytic activity">
    <reaction evidence="10">
        <text>L-arginine + 2-oxoglutarate + O2 = guanidine + L-glutamate 5-semialdehyde + succinate + CO2</text>
        <dbReference type="Rhea" id="RHEA:31535"/>
        <dbReference type="ChEBI" id="CHEBI:15379"/>
        <dbReference type="ChEBI" id="CHEBI:16526"/>
        <dbReference type="ChEBI" id="CHEBI:16810"/>
        <dbReference type="ChEBI" id="CHEBI:30031"/>
        <dbReference type="ChEBI" id="CHEBI:30087"/>
        <dbReference type="ChEBI" id="CHEBI:32682"/>
        <dbReference type="ChEBI" id="CHEBI:58066"/>
        <dbReference type="EC" id="1.14.20.7"/>
    </reaction>
</comment>
<evidence type="ECO:0000313" key="14">
    <source>
        <dbReference type="Proteomes" id="UP000557688"/>
    </source>
</evidence>
<evidence type="ECO:0000256" key="11">
    <source>
        <dbReference type="RuleBase" id="RU003682"/>
    </source>
</evidence>
<evidence type="ECO:0000256" key="8">
    <source>
        <dbReference type="ARBA" id="ARBA00031282"/>
    </source>
</evidence>
<dbReference type="Gene3D" id="2.60.120.330">
    <property type="entry name" value="B-lactam Antibiotic, Isopenicillin N Synthase, Chain"/>
    <property type="match status" value="1"/>
</dbReference>
<dbReference type="InterPro" id="IPR050231">
    <property type="entry name" value="Iron_ascorbate_oxido_reductase"/>
</dbReference>
<comment type="caution">
    <text evidence="13">The sequence shown here is derived from an EMBL/GenBank/DDBJ whole genome shotgun (WGS) entry which is preliminary data.</text>
</comment>
<dbReference type="PANTHER" id="PTHR47990">
    <property type="entry name" value="2-OXOGLUTARATE (2OG) AND FE(II)-DEPENDENT OXYGENASE SUPERFAMILY PROTEIN-RELATED"/>
    <property type="match status" value="1"/>
</dbReference>
<comment type="cofactor">
    <cofactor evidence="1">
        <name>Fe(2+)</name>
        <dbReference type="ChEBI" id="CHEBI:29033"/>
    </cofactor>
</comment>
<dbReference type="InterPro" id="IPR026992">
    <property type="entry name" value="DIOX_N"/>
</dbReference>
<dbReference type="EC" id="1.14.20.7" evidence="3"/>
<keyword evidence="14" id="KW-1185">Reference proteome</keyword>
<keyword evidence="11" id="KW-0408">Iron</keyword>
<keyword evidence="13" id="KW-0223">Dioxygenase</keyword>
<dbReference type="Pfam" id="PF03171">
    <property type="entry name" value="2OG-FeII_Oxy"/>
    <property type="match status" value="1"/>
</dbReference>
<protein>
    <recommendedName>
        <fullName evidence="5">2-oxoglutarate-dependent ethylene/succinate-forming enzyme</fullName>
        <ecNumber evidence="4">1.13.12.19</ecNumber>
        <ecNumber evidence="3">1.14.20.7</ecNumber>
    </recommendedName>
    <alternativeName>
        <fullName evidence="7">2-oxoglutarate dioxygenase (ethylene-forming)</fullName>
    </alternativeName>
    <alternativeName>
        <fullName evidence="8">2-oxoglutarate/L-arginine monooxygenase/decarboxylase (succinate-forming)</fullName>
    </alternativeName>
</protein>
<gene>
    <name evidence="13" type="ORF">FHR90_001755</name>
</gene>
<evidence type="ECO:0000256" key="2">
    <source>
        <dbReference type="ARBA" id="ARBA00004767"/>
    </source>
</evidence>
<dbReference type="GO" id="GO:0051213">
    <property type="term" value="F:dioxygenase activity"/>
    <property type="evidence" value="ECO:0007669"/>
    <property type="project" value="UniProtKB-KW"/>
</dbReference>
<dbReference type="EMBL" id="JACHXV010000005">
    <property type="protein sequence ID" value="MBB3173923.1"/>
    <property type="molecule type" value="Genomic_DNA"/>
</dbReference>
<dbReference type="InterPro" id="IPR027443">
    <property type="entry name" value="IPNS-like_sf"/>
</dbReference>
<evidence type="ECO:0000256" key="4">
    <source>
        <dbReference type="ARBA" id="ARBA00012531"/>
    </source>
</evidence>
<evidence type="ECO:0000256" key="6">
    <source>
        <dbReference type="ARBA" id="ARBA00022666"/>
    </source>
</evidence>
<dbReference type="GO" id="GO:0046872">
    <property type="term" value="F:metal ion binding"/>
    <property type="evidence" value="ECO:0007669"/>
    <property type="project" value="UniProtKB-KW"/>
</dbReference>
<dbReference type="PROSITE" id="PS51471">
    <property type="entry name" value="FE2OG_OXY"/>
    <property type="match status" value="1"/>
</dbReference>
<dbReference type="AlphaFoldDB" id="A0A839UZV8"/>
<organism evidence="13 14">
    <name type="scientific">Endobacter medicaginis</name>
    <dbReference type="NCBI Taxonomy" id="1181271"/>
    <lineage>
        <taxon>Bacteria</taxon>
        <taxon>Pseudomonadati</taxon>
        <taxon>Pseudomonadota</taxon>
        <taxon>Alphaproteobacteria</taxon>
        <taxon>Acetobacterales</taxon>
        <taxon>Acetobacteraceae</taxon>
        <taxon>Endobacter</taxon>
    </lineage>
</organism>
<dbReference type="RefSeq" id="WP_246330131.1">
    <property type="nucleotide sequence ID" value="NZ_JABXXQ010000040.1"/>
</dbReference>
<evidence type="ECO:0000256" key="10">
    <source>
        <dbReference type="ARBA" id="ARBA00049359"/>
    </source>
</evidence>
<accession>A0A839UZV8</accession>
<dbReference type="InterPro" id="IPR005123">
    <property type="entry name" value="Oxoglu/Fe-dep_dioxygenase_dom"/>
</dbReference>
<sequence>MTINSDMPAGNADGYALEELRRESTIGGIGQTVERQIPRIDLADFDRRRAEITQALWEAATRIGFFQVYNHGIPETLIDETFDQAWKFFELPTEQKSLYPLRPGTNAGWEFRAQVRPSTGTPDHKESYQVTRPNMSGLWPSEETLPGFQATMAEFERHNWTLGMRVLSCFATELGFEEDFFTKRHDPDASDYQSTVRLIHYLGMEDAKPEDFNSWRAGAHTDFDCLTLLHQRPGQGGLQLCPGKELDSGNWTDVPPEKGYVTCNIGDMLMRWSDDRLLSTLHRVRMPRPGEYMGKRLSVPFFCQANKSAIIAGPEGKYPPISAADYLRERQNANFRG</sequence>
<comment type="pathway">
    <text evidence="2">Alkene biosynthesis; ethylene biosynthesis via 2-oxoglutarate.</text>
</comment>
<dbReference type="Proteomes" id="UP000557688">
    <property type="component" value="Unassembled WGS sequence"/>
</dbReference>
<evidence type="ECO:0000259" key="12">
    <source>
        <dbReference type="PROSITE" id="PS51471"/>
    </source>
</evidence>
<keyword evidence="11" id="KW-0560">Oxidoreductase</keyword>
<dbReference type="SUPFAM" id="SSF51197">
    <property type="entry name" value="Clavaminate synthase-like"/>
    <property type="match status" value="1"/>
</dbReference>
<keyword evidence="11" id="KW-0479">Metal-binding</keyword>
<comment type="catalytic activity">
    <reaction evidence="9">
        <text>2-oxoglutarate + O2 + 2 H(+) = ethene + 3 CO2 + H2O</text>
        <dbReference type="Rhea" id="RHEA:31523"/>
        <dbReference type="ChEBI" id="CHEBI:15377"/>
        <dbReference type="ChEBI" id="CHEBI:15378"/>
        <dbReference type="ChEBI" id="CHEBI:15379"/>
        <dbReference type="ChEBI" id="CHEBI:16526"/>
        <dbReference type="ChEBI" id="CHEBI:16810"/>
        <dbReference type="ChEBI" id="CHEBI:18153"/>
        <dbReference type="EC" id="1.13.12.19"/>
    </reaction>
</comment>
<feature type="domain" description="Fe2OG dioxygenase" evidence="12">
    <location>
        <begin position="191"/>
        <end position="305"/>
    </location>
</feature>
<evidence type="ECO:0000313" key="13">
    <source>
        <dbReference type="EMBL" id="MBB3173923.1"/>
    </source>
</evidence>
<dbReference type="GO" id="GO:0009693">
    <property type="term" value="P:ethylene biosynthetic process"/>
    <property type="evidence" value="ECO:0007669"/>
    <property type="project" value="UniProtKB-KW"/>
</dbReference>
<dbReference type="Pfam" id="PF14226">
    <property type="entry name" value="DIOX_N"/>
    <property type="match status" value="1"/>
</dbReference>
<comment type="similarity">
    <text evidence="11">Belongs to the iron/ascorbate-dependent oxidoreductase family.</text>
</comment>
<dbReference type="GO" id="GO:0102276">
    <property type="term" value="F:2-oxoglutarate oxygenase/decarboxylase (ethylene-forming) activity"/>
    <property type="evidence" value="ECO:0007669"/>
    <property type="project" value="UniProtKB-EC"/>
</dbReference>